<keyword evidence="1" id="KW-0732">Signal</keyword>
<keyword evidence="3" id="KW-1185">Reference proteome</keyword>
<evidence type="ECO:0000256" key="1">
    <source>
        <dbReference type="SAM" id="SignalP"/>
    </source>
</evidence>
<accession>A0A1M6NSI0</accession>
<dbReference type="SUPFAM" id="SSF56935">
    <property type="entry name" value="Porins"/>
    <property type="match status" value="1"/>
</dbReference>
<organism evidence="2 3">
    <name type="scientific">Epilithonimonas mollis</name>
    <dbReference type="NCBI Taxonomy" id="216903"/>
    <lineage>
        <taxon>Bacteria</taxon>
        <taxon>Pseudomonadati</taxon>
        <taxon>Bacteroidota</taxon>
        <taxon>Flavobacteriia</taxon>
        <taxon>Flavobacteriales</taxon>
        <taxon>Weeksellaceae</taxon>
        <taxon>Chryseobacterium group</taxon>
        <taxon>Epilithonimonas</taxon>
    </lineage>
</organism>
<gene>
    <name evidence="2" type="ORF">SAMN05444371_0615</name>
</gene>
<dbReference type="OrthoDB" id="1108759at2"/>
<name>A0A1M6NSI0_9FLAO</name>
<proteinExistence type="predicted"/>
<evidence type="ECO:0000313" key="2">
    <source>
        <dbReference type="EMBL" id="SHJ98634.1"/>
    </source>
</evidence>
<feature type="signal peptide" evidence="1">
    <location>
        <begin position="1"/>
        <end position="18"/>
    </location>
</feature>
<dbReference type="Gene3D" id="2.170.130.10">
    <property type="entry name" value="TonB-dependent receptor, plug domain"/>
    <property type="match status" value="1"/>
</dbReference>
<protein>
    <submittedName>
        <fullName evidence="2">Outer membrane receptor proteins, mostly Fe transport</fullName>
    </submittedName>
</protein>
<feature type="chain" id="PRO_5012725902" evidence="1">
    <location>
        <begin position="19"/>
        <end position="814"/>
    </location>
</feature>
<evidence type="ECO:0000313" key="3">
    <source>
        <dbReference type="Proteomes" id="UP000184498"/>
    </source>
</evidence>
<dbReference type="STRING" id="216903.SAMN05444371_0615"/>
<dbReference type="AlphaFoldDB" id="A0A1M6NSI0"/>
<dbReference type="InterPro" id="IPR037066">
    <property type="entry name" value="Plug_dom_sf"/>
</dbReference>
<keyword evidence="2" id="KW-0675">Receptor</keyword>
<reference evidence="3" key="1">
    <citation type="submission" date="2016-11" db="EMBL/GenBank/DDBJ databases">
        <authorList>
            <person name="Varghese N."/>
            <person name="Submissions S."/>
        </authorList>
    </citation>
    <scope>NUCLEOTIDE SEQUENCE [LARGE SCALE GENOMIC DNA]</scope>
    <source>
        <strain evidence="3">DSM 18016</strain>
    </source>
</reference>
<dbReference type="Proteomes" id="UP000184498">
    <property type="component" value="Unassembled WGS sequence"/>
</dbReference>
<sequence>MKNYILLFLFLLPLSAFSQINLKVLDEDGKSVSEAEVSYNNQIYRTDNNGFVKIPIAASEQELKVQKDNFKGFSKVIKTSPRSQSINVLFLPAVKENEIQEVVFQKKAKRTTNDLTSVEISAKEAQTVISLGGGVESLIKSLPSVNSNAELSSQYMVRGGNYDENLIYINDIELYRPFLVRNSLQEGMSIINPDMVSTINFSAGGFEPRYGDKMSSALNIYYRQPEKLEVSGEASLIGGRLTTGFASKDKKFTGLISGRYRNTNLVLNTLNEDTDFNPRYFDLQSYLNYQFNDKWSLSFLGYFAKNDYEMIPKQKEVDFGSLLRPLKLTVFYNGQEDDQYKNMMGTVSVNFKPGKKWQFTLDNFAYQNREREYYSLASGYILEAFDEEGNPVAGYDAGGQIDHARNDLLVRVVGSQFRTKFSPDVNTDFEVGAKFERETIKDFTNEWQFVDSIGYSNPRDFVLPGQLDISDLNLNFHIAGQNNITPTRISAYAQFSKKFYWGSNRIFVNGGARVQNWSFNKETLFSPRAQIAIKPNWDMDMLFRVSGGVYYQAPFYKEIKDLTGAFNSDITAQKSYQIIIANDYEFQIGSKDRKPFKLTTEAYYKKMENLIPYYLDNVRIRYAGKNNSEGYAYGLDARLFGQFVPGVDSWVSASYARVYESIDGKGYIPRPTDQRFRFSMFYQDYMPKFPSMRVNLTLTYASGIQSGTPVLFDANGLPDYLAAYRYQKTLPAYKRVDIGLTKVFIDQKDNKASGTFWKNFKELTLGVQIFNAFNINNTIANQWISDVNSSPHIYYPVPVRLTGRFFNVTLNFKL</sequence>
<dbReference type="EMBL" id="FRAM01000001">
    <property type="protein sequence ID" value="SHJ98634.1"/>
    <property type="molecule type" value="Genomic_DNA"/>
</dbReference>